<dbReference type="GO" id="GO:0007165">
    <property type="term" value="P:signal transduction"/>
    <property type="evidence" value="ECO:0007669"/>
    <property type="project" value="InterPro"/>
</dbReference>
<comment type="catalytic activity">
    <reaction evidence="21">
        <text>L-threonyl-[protein] + ATP = O-phospho-L-threonyl-[protein] + ADP + H(+)</text>
        <dbReference type="Rhea" id="RHEA:46608"/>
        <dbReference type="Rhea" id="RHEA-COMP:11060"/>
        <dbReference type="Rhea" id="RHEA-COMP:11605"/>
        <dbReference type="ChEBI" id="CHEBI:15378"/>
        <dbReference type="ChEBI" id="CHEBI:30013"/>
        <dbReference type="ChEBI" id="CHEBI:30616"/>
        <dbReference type="ChEBI" id="CHEBI:61977"/>
        <dbReference type="ChEBI" id="CHEBI:456216"/>
        <dbReference type="EC" id="2.7.11.13"/>
    </reaction>
</comment>
<dbReference type="SUPFAM" id="SSF56112">
    <property type="entry name" value="Protein kinase-like (PK-like)"/>
    <property type="match status" value="1"/>
</dbReference>
<evidence type="ECO:0000256" key="17">
    <source>
        <dbReference type="ARBA" id="ARBA00023054"/>
    </source>
</evidence>
<dbReference type="Pfam" id="PF00433">
    <property type="entry name" value="Pkinase_C"/>
    <property type="match status" value="1"/>
</dbReference>
<keyword evidence="13 24" id="KW-0547">Nucleotide-binding</keyword>
<dbReference type="AlphaFoldDB" id="A0A8C2QBB2"/>
<dbReference type="InterPro" id="IPR037784">
    <property type="entry name" value="C2_PKN"/>
</dbReference>
<keyword evidence="12" id="KW-0677">Repeat</keyword>
<evidence type="ECO:0000256" key="4">
    <source>
        <dbReference type="ARBA" id="ARBA00004496"/>
    </source>
</evidence>
<comment type="catalytic activity">
    <reaction evidence="22">
        <text>L-seryl-[protein] + ATP = O-phospho-L-seryl-[protein] + ADP + H(+)</text>
        <dbReference type="Rhea" id="RHEA:17989"/>
        <dbReference type="Rhea" id="RHEA-COMP:9863"/>
        <dbReference type="Rhea" id="RHEA-COMP:11604"/>
        <dbReference type="ChEBI" id="CHEBI:15378"/>
        <dbReference type="ChEBI" id="CHEBI:29999"/>
        <dbReference type="ChEBI" id="CHEBI:30616"/>
        <dbReference type="ChEBI" id="CHEBI:83421"/>
        <dbReference type="ChEBI" id="CHEBI:456216"/>
        <dbReference type="EC" id="2.7.11.13"/>
    </reaction>
</comment>
<keyword evidence="18" id="KW-0472">Membrane</keyword>
<dbReference type="Ensembl" id="ENSCCRT00020130716.1">
    <property type="protein sequence ID" value="ENSCCRP00020119988.1"/>
    <property type="gene ID" value="ENSCCRG00020053744.1"/>
</dbReference>
<evidence type="ECO:0000256" key="3">
    <source>
        <dbReference type="ARBA" id="ARBA00004370"/>
    </source>
</evidence>
<dbReference type="EC" id="2.7.11.13" evidence="7"/>
<keyword evidence="8" id="KW-0963">Cytoplasm</keyword>
<dbReference type="PROSITE" id="PS00108">
    <property type="entry name" value="PROTEIN_KINASE_ST"/>
    <property type="match status" value="1"/>
</dbReference>
<dbReference type="SMART" id="SM00133">
    <property type="entry name" value="S_TK_X"/>
    <property type="match status" value="1"/>
</dbReference>
<keyword evidence="15 24" id="KW-0067">ATP-binding</keyword>
<keyword evidence="10" id="KW-0597">Phosphoprotein</keyword>
<evidence type="ECO:0000256" key="5">
    <source>
        <dbReference type="ARBA" id="ARBA00004626"/>
    </source>
</evidence>
<organism evidence="29 30">
    <name type="scientific">Cyprinus carpio</name>
    <name type="common">Common carp</name>
    <dbReference type="NCBI Taxonomy" id="7962"/>
    <lineage>
        <taxon>Eukaryota</taxon>
        <taxon>Metazoa</taxon>
        <taxon>Chordata</taxon>
        <taxon>Craniata</taxon>
        <taxon>Vertebrata</taxon>
        <taxon>Euteleostomi</taxon>
        <taxon>Actinopterygii</taxon>
        <taxon>Neopterygii</taxon>
        <taxon>Teleostei</taxon>
        <taxon>Ostariophysi</taxon>
        <taxon>Cypriniformes</taxon>
        <taxon>Cyprinidae</taxon>
        <taxon>Cyprininae</taxon>
        <taxon>Cyprinus</taxon>
    </lineage>
</organism>
<evidence type="ECO:0000256" key="7">
    <source>
        <dbReference type="ARBA" id="ARBA00012429"/>
    </source>
</evidence>
<dbReference type="InterPro" id="IPR036274">
    <property type="entry name" value="HR1_rpt_sf"/>
</dbReference>
<evidence type="ECO:0000256" key="10">
    <source>
        <dbReference type="ARBA" id="ARBA00022553"/>
    </source>
</evidence>
<evidence type="ECO:0000256" key="1">
    <source>
        <dbReference type="ARBA" id="ARBA00004123"/>
    </source>
</evidence>
<dbReference type="Pfam" id="PF02185">
    <property type="entry name" value="HR1"/>
    <property type="match status" value="3"/>
</dbReference>
<proteinExistence type="inferred from homology"/>
<dbReference type="FunFam" id="1.10.287.160:FF:000001">
    <property type="entry name" value="Putative serine/threonine-protein kinase N2"/>
    <property type="match status" value="1"/>
</dbReference>
<evidence type="ECO:0000259" key="26">
    <source>
        <dbReference type="PROSITE" id="PS50011"/>
    </source>
</evidence>
<dbReference type="SMART" id="SM00742">
    <property type="entry name" value="Hr1"/>
    <property type="match status" value="3"/>
</dbReference>
<dbReference type="InterPro" id="IPR000961">
    <property type="entry name" value="AGC-kinase_C"/>
</dbReference>
<dbReference type="InterPro" id="IPR011009">
    <property type="entry name" value="Kinase-like_dom_sf"/>
</dbReference>
<dbReference type="GO" id="GO:0005524">
    <property type="term" value="F:ATP binding"/>
    <property type="evidence" value="ECO:0007669"/>
    <property type="project" value="UniProtKB-UniRule"/>
</dbReference>
<evidence type="ECO:0000256" key="12">
    <source>
        <dbReference type="ARBA" id="ARBA00022737"/>
    </source>
</evidence>
<feature type="domain" description="REM-1" evidence="28">
    <location>
        <begin position="18"/>
        <end position="92"/>
    </location>
</feature>
<feature type="domain" description="AGC-kinase C-terminal" evidence="27">
    <location>
        <begin position="840"/>
        <end position="906"/>
    </location>
</feature>
<dbReference type="PROSITE" id="PS50011">
    <property type="entry name" value="PROTEIN_KINASE_DOM"/>
    <property type="match status" value="1"/>
</dbReference>
<dbReference type="Proteomes" id="UP000694701">
    <property type="component" value="Unplaced"/>
</dbReference>
<dbReference type="Gene3D" id="3.30.200.20">
    <property type="entry name" value="Phosphorylase Kinase, domain 1"/>
    <property type="match status" value="1"/>
</dbReference>
<dbReference type="Pfam" id="PF00069">
    <property type="entry name" value="Pkinase"/>
    <property type="match status" value="1"/>
</dbReference>
<evidence type="ECO:0000259" key="28">
    <source>
        <dbReference type="PROSITE" id="PS51860"/>
    </source>
</evidence>
<sequence length="906" mass="102806">QKIALIGSSCLRGLAEGDLMDPEFQQRVEDAIALLRQEIQRELKIKEAAERLRRAVTNRKNAADVDGQLRASSRKLEQLHLELQELNAHAMATQKDTITGESRRITSPLGSRVHTLKKQLTMELKVKQGAENIIQTYANSSVKDRKMLSTAQQMLQDSKTKIELLRMQIVKVTQAREGERETTHPLELRVEELRHHLKIEAAVAEGAKNVVKQLGVRKVQDRRALAEAQARLQESSQKLDLLRLSLEQRLGELPHDHPKRAAIKEELTVGSSPVVGWQRDRLRSSSSASSSLFKPASLTGRLDVRLMGCQDLLESVPGRCRVSNMSSAPGSPSESKSLKMRTGLSTRSNYLKNASLIFFLLMRFLSVEISAVLKVDNKIVGRTHWRSLSKEAWNQSFSIELERSRELEIAVYWRDWRSLCAVKFLRLEDFLDNQRHGMCLYLEPQGTLFTEVRFNNPVIERHPKLQRQKRIFPKEKGKNFLRAAQMNMNFATWGRLMMSVLPPCNSTVNALSPPLPGSEPMSPSTVDSAVVKLNFSEERPAEPLRLHLAQNPTTDASLSGVRLVDKHLRKEGMQMEDFNCISVLGRGHFGKVLLAEFRRTGKLSAIKALKKGDVVTRDEVDSLMCEKRIFETINVSRHPFLVNLYGCFQTPDHVCFVMEYSPGGDLMTHIHNNVFSERQTRFYSACVLLGLEFLHQNRIVYRDLKLDNLLMDSDGFVRIADFGLCKEGMGHGDRTSTFCGTPEFLAPEVLTDSTYTRAVDWWGLGVLIYEMLVGESPFPGDDEEEVFDSIVNDEVRYPRFLSPESVSIIQKLLQKNPEKRLGAGEQDANEVKKHRFFQVTGIDWEALLAKRVKPPFLPSVKAPADVSNFDEEFTRLKPVLTPPQTPFFLTAEQQEFFADFDFSALH</sequence>
<dbReference type="PROSITE" id="PS51285">
    <property type="entry name" value="AGC_KINASE_CTER"/>
    <property type="match status" value="1"/>
</dbReference>
<feature type="domain" description="REM-1" evidence="28">
    <location>
        <begin position="96"/>
        <end position="169"/>
    </location>
</feature>
<dbReference type="GO" id="GO:0005737">
    <property type="term" value="C:cytoplasm"/>
    <property type="evidence" value="ECO:0007669"/>
    <property type="project" value="UniProtKB-SubCell"/>
</dbReference>
<keyword evidence="9" id="KW-0723">Serine/threonine-protein kinase</keyword>
<evidence type="ECO:0000256" key="19">
    <source>
        <dbReference type="ARBA" id="ARBA00023163"/>
    </source>
</evidence>
<dbReference type="GO" id="GO:0032154">
    <property type="term" value="C:cleavage furrow"/>
    <property type="evidence" value="ECO:0007669"/>
    <property type="project" value="UniProtKB-SubCell"/>
</dbReference>
<evidence type="ECO:0000256" key="13">
    <source>
        <dbReference type="ARBA" id="ARBA00022741"/>
    </source>
</evidence>
<dbReference type="CDD" id="cd05589">
    <property type="entry name" value="STKc_PKN"/>
    <property type="match status" value="1"/>
</dbReference>
<evidence type="ECO:0000259" key="27">
    <source>
        <dbReference type="PROSITE" id="PS51285"/>
    </source>
</evidence>
<evidence type="ECO:0000256" key="16">
    <source>
        <dbReference type="ARBA" id="ARBA00023015"/>
    </source>
</evidence>
<protein>
    <recommendedName>
        <fullName evidence="7">protein kinase C</fullName>
        <ecNumber evidence="7">2.7.11.13</ecNumber>
    </recommendedName>
</protein>
<evidence type="ECO:0000256" key="15">
    <source>
        <dbReference type="ARBA" id="ARBA00022840"/>
    </source>
</evidence>
<feature type="coiled-coil region" evidence="25">
    <location>
        <begin position="32"/>
        <end position="96"/>
    </location>
</feature>
<comment type="subcellular location">
    <subcellularLocation>
        <location evidence="5">Cleavage furrow</location>
    </subcellularLocation>
    <subcellularLocation>
        <location evidence="4">Cytoplasm</location>
    </subcellularLocation>
    <subcellularLocation>
        <location evidence="3">Membrane</location>
    </subcellularLocation>
    <subcellularLocation>
        <location evidence="2">Midbody</location>
    </subcellularLocation>
    <subcellularLocation>
        <location evidence="1">Nucleus</location>
    </subcellularLocation>
</comment>
<dbReference type="InterPro" id="IPR035892">
    <property type="entry name" value="C2_domain_sf"/>
</dbReference>
<evidence type="ECO:0000256" key="8">
    <source>
        <dbReference type="ARBA" id="ARBA00022490"/>
    </source>
</evidence>
<dbReference type="GO" id="GO:0030496">
    <property type="term" value="C:midbody"/>
    <property type="evidence" value="ECO:0007669"/>
    <property type="project" value="UniProtKB-SubCell"/>
</dbReference>
<dbReference type="FunFam" id="3.30.200.20:FF:000058">
    <property type="entry name" value="Putative serine/threonine-protein kinase N2"/>
    <property type="match status" value="1"/>
</dbReference>
<dbReference type="FunFam" id="1.10.287.160:FF:000003">
    <property type="entry name" value="Putative serine/threonine-protein kinase N2"/>
    <property type="match status" value="1"/>
</dbReference>
<dbReference type="InterPro" id="IPR017441">
    <property type="entry name" value="Protein_kinase_ATP_BS"/>
</dbReference>
<feature type="coiled-coil region" evidence="25">
    <location>
        <begin position="218"/>
        <end position="245"/>
    </location>
</feature>
<dbReference type="PROSITE" id="PS00107">
    <property type="entry name" value="PROTEIN_KINASE_ATP"/>
    <property type="match status" value="1"/>
</dbReference>
<accession>A0A8C2QBB2</accession>
<dbReference type="InterPro" id="IPR000719">
    <property type="entry name" value="Prot_kinase_dom"/>
</dbReference>
<dbReference type="InterPro" id="IPR008271">
    <property type="entry name" value="Ser/Thr_kinase_AS"/>
</dbReference>
<dbReference type="InterPro" id="IPR037313">
    <property type="entry name" value="PKN_HR1_1"/>
</dbReference>
<dbReference type="PANTHER" id="PTHR24351">
    <property type="entry name" value="RIBOSOMAL PROTEIN S6 KINASE"/>
    <property type="match status" value="1"/>
</dbReference>
<dbReference type="SMART" id="SM00220">
    <property type="entry name" value="S_TKc"/>
    <property type="match status" value="1"/>
</dbReference>
<dbReference type="FunFam" id="1.10.287.160:FF:000002">
    <property type="entry name" value="Putative serine/threonine-protein kinase N2"/>
    <property type="match status" value="1"/>
</dbReference>
<comment type="similarity">
    <text evidence="6">Belongs to the protein kinase superfamily. AGC Ser/Thr protein kinase family. PKC subfamily.</text>
</comment>
<dbReference type="SUPFAM" id="SSF46585">
    <property type="entry name" value="HR1 repeat"/>
    <property type="match status" value="3"/>
</dbReference>
<dbReference type="InterPro" id="IPR017892">
    <property type="entry name" value="Pkinase_C"/>
</dbReference>
<dbReference type="CDD" id="cd11622">
    <property type="entry name" value="HR1_PKN_1"/>
    <property type="match status" value="1"/>
</dbReference>
<dbReference type="SUPFAM" id="SSF49562">
    <property type="entry name" value="C2 domain (Calcium/lipid-binding domain, CaLB)"/>
    <property type="match status" value="1"/>
</dbReference>
<keyword evidence="19" id="KW-0804">Transcription</keyword>
<feature type="domain" description="Protein kinase" evidence="26">
    <location>
        <begin position="578"/>
        <end position="837"/>
    </location>
</feature>
<keyword evidence="11" id="KW-0808">Transferase</keyword>
<keyword evidence="14" id="KW-0418">Kinase</keyword>
<evidence type="ECO:0000256" key="25">
    <source>
        <dbReference type="SAM" id="Coils"/>
    </source>
</evidence>
<evidence type="ECO:0000313" key="29">
    <source>
        <dbReference type="Ensembl" id="ENSCCRP00020119988.1"/>
    </source>
</evidence>
<evidence type="ECO:0000256" key="23">
    <source>
        <dbReference type="PROSITE-ProRule" id="PRU01207"/>
    </source>
</evidence>
<dbReference type="PROSITE" id="PS51860">
    <property type="entry name" value="REM_1"/>
    <property type="match status" value="3"/>
</dbReference>
<keyword evidence="20" id="KW-0539">Nucleus</keyword>
<dbReference type="GO" id="GO:0031267">
    <property type="term" value="F:small GTPase binding"/>
    <property type="evidence" value="ECO:0007669"/>
    <property type="project" value="InterPro"/>
</dbReference>
<evidence type="ECO:0000256" key="6">
    <source>
        <dbReference type="ARBA" id="ARBA00005490"/>
    </source>
</evidence>
<dbReference type="CDD" id="cd11637">
    <property type="entry name" value="HR1_PKN3_3"/>
    <property type="match status" value="1"/>
</dbReference>
<evidence type="ECO:0000256" key="20">
    <source>
        <dbReference type="ARBA" id="ARBA00023242"/>
    </source>
</evidence>
<feature type="domain" description="REM-1" evidence="28">
    <location>
        <begin position="175"/>
        <end position="255"/>
    </location>
</feature>
<evidence type="ECO:0000256" key="11">
    <source>
        <dbReference type="ARBA" id="ARBA00022679"/>
    </source>
</evidence>
<evidence type="ECO:0000256" key="18">
    <source>
        <dbReference type="ARBA" id="ARBA00023136"/>
    </source>
</evidence>
<dbReference type="GO" id="GO:0005634">
    <property type="term" value="C:nucleus"/>
    <property type="evidence" value="ECO:0007669"/>
    <property type="project" value="UniProtKB-SubCell"/>
</dbReference>
<dbReference type="FunFam" id="1.10.510.10:FF:000038">
    <property type="entry name" value="serine/threonine-protein kinase N2 isoform X1"/>
    <property type="match status" value="1"/>
</dbReference>
<dbReference type="GO" id="GO:0004697">
    <property type="term" value="F:diacylglycerol-dependent serine/threonine kinase activity"/>
    <property type="evidence" value="ECO:0007669"/>
    <property type="project" value="UniProtKB-EC"/>
</dbReference>
<dbReference type="Gene3D" id="1.10.510.10">
    <property type="entry name" value="Transferase(Phosphotransferase) domain 1"/>
    <property type="match status" value="1"/>
</dbReference>
<evidence type="ECO:0000313" key="30">
    <source>
        <dbReference type="Proteomes" id="UP000694701"/>
    </source>
</evidence>
<evidence type="ECO:0000256" key="9">
    <source>
        <dbReference type="ARBA" id="ARBA00022527"/>
    </source>
</evidence>
<dbReference type="Gene3D" id="1.10.287.160">
    <property type="entry name" value="HR1 repeat"/>
    <property type="match status" value="3"/>
</dbReference>
<dbReference type="InterPro" id="IPR011072">
    <property type="entry name" value="HR1_rho-bd"/>
</dbReference>
<evidence type="ECO:0000256" key="24">
    <source>
        <dbReference type="PROSITE-ProRule" id="PRU10141"/>
    </source>
</evidence>
<evidence type="ECO:0000256" key="2">
    <source>
        <dbReference type="ARBA" id="ARBA00004214"/>
    </source>
</evidence>
<evidence type="ECO:0000256" key="22">
    <source>
        <dbReference type="ARBA" id="ARBA00047470"/>
    </source>
</evidence>
<dbReference type="CDD" id="cd08687">
    <property type="entry name" value="C2_PKN-like"/>
    <property type="match status" value="1"/>
</dbReference>
<reference evidence="29" key="1">
    <citation type="submission" date="2025-08" db="UniProtKB">
        <authorList>
            <consortium name="Ensembl"/>
        </authorList>
    </citation>
    <scope>IDENTIFICATION</scope>
</reference>
<feature type="binding site" evidence="24">
    <location>
        <position position="607"/>
    </location>
    <ligand>
        <name>ATP</name>
        <dbReference type="ChEBI" id="CHEBI:30616"/>
    </ligand>
</feature>
<evidence type="ECO:0000256" key="14">
    <source>
        <dbReference type="ARBA" id="ARBA00022777"/>
    </source>
</evidence>
<keyword evidence="16" id="KW-0805">Transcription regulation</keyword>
<evidence type="ECO:0000256" key="21">
    <source>
        <dbReference type="ARBA" id="ARBA00047272"/>
    </source>
</evidence>
<keyword evidence="17 23" id="KW-0175">Coiled coil</keyword>
<name>A0A8C2QBB2_CYPCA</name>